<dbReference type="SUPFAM" id="SSF53335">
    <property type="entry name" value="S-adenosyl-L-methionine-dependent methyltransferases"/>
    <property type="match status" value="1"/>
</dbReference>
<evidence type="ECO:0000256" key="1">
    <source>
        <dbReference type="ARBA" id="ARBA00022679"/>
    </source>
</evidence>
<name>A0A367XXZ0_9ASCO</name>
<dbReference type="InterPro" id="IPR013217">
    <property type="entry name" value="Methyltransf_12"/>
</dbReference>
<dbReference type="Proteomes" id="UP000253472">
    <property type="component" value="Unassembled WGS sequence"/>
</dbReference>
<reference evidence="4 5" key="1">
    <citation type="submission" date="2018-06" db="EMBL/GenBank/DDBJ databases">
        <title>Whole genome sequencing of Candida tropicalis (genome annotated by CSBL at Korea University).</title>
        <authorList>
            <person name="Ahn J."/>
        </authorList>
    </citation>
    <scope>NUCLEOTIDE SEQUENCE [LARGE SCALE GENOMIC DNA]</scope>
    <source>
        <strain evidence="4 5">ATCC 20962</strain>
    </source>
</reference>
<evidence type="ECO:0000259" key="3">
    <source>
        <dbReference type="Pfam" id="PF08242"/>
    </source>
</evidence>
<organism evidence="4 5">
    <name type="scientific">Candida viswanathii</name>
    <dbReference type="NCBI Taxonomy" id="5486"/>
    <lineage>
        <taxon>Eukaryota</taxon>
        <taxon>Fungi</taxon>
        <taxon>Dikarya</taxon>
        <taxon>Ascomycota</taxon>
        <taxon>Saccharomycotina</taxon>
        <taxon>Pichiomycetes</taxon>
        <taxon>Debaryomycetaceae</taxon>
        <taxon>Candida/Lodderomyces clade</taxon>
        <taxon>Candida</taxon>
    </lineage>
</organism>
<evidence type="ECO:0000256" key="2">
    <source>
        <dbReference type="SAM" id="MobiDB-lite"/>
    </source>
</evidence>
<gene>
    <name evidence="4" type="ORF">Cantr_06401</name>
</gene>
<evidence type="ECO:0000313" key="5">
    <source>
        <dbReference type="Proteomes" id="UP000253472"/>
    </source>
</evidence>
<keyword evidence="1" id="KW-0808">Transferase</keyword>
<feature type="region of interest" description="Disordered" evidence="2">
    <location>
        <begin position="50"/>
        <end position="73"/>
    </location>
</feature>
<feature type="domain" description="Methyltransferase type 12" evidence="3">
    <location>
        <begin position="99"/>
        <end position="201"/>
    </location>
</feature>
<dbReference type="InterPro" id="IPR029063">
    <property type="entry name" value="SAM-dependent_MTases_sf"/>
</dbReference>
<dbReference type="GO" id="GO:0016740">
    <property type="term" value="F:transferase activity"/>
    <property type="evidence" value="ECO:0007669"/>
    <property type="project" value="UniProtKB-KW"/>
</dbReference>
<dbReference type="PANTHER" id="PTHR43861">
    <property type="entry name" value="TRANS-ACONITATE 2-METHYLTRANSFERASE-RELATED"/>
    <property type="match status" value="1"/>
</dbReference>
<dbReference type="OrthoDB" id="3647at2759"/>
<dbReference type="PANTHER" id="PTHR43861:SF3">
    <property type="entry name" value="PUTATIVE (AFU_ORTHOLOGUE AFUA_2G14390)-RELATED"/>
    <property type="match status" value="1"/>
</dbReference>
<keyword evidence="5" id="KW-1185">Reference proteome</keyword>
<dbReference type="STRING" id="5486.A0A367XXZ0"/>
<dbReference type="CDD" id="cd02440">
    <property type="entry name" value="AdoMet_MTases"/>
    <property type="match status" value="1"/>
</dbReference>
<dbReference type="Gene3D" id="3.40.50.150">
    <property type="entry name" value="Vaccinia Virus protein VP39"/>
    <property type="match status" value="1"/>
</dbReference>
<dbReference type="Pfam" id="PF08242">
    <property type="entry name" value="Methyltransf_12"/>
    <property type="match status" value="1"/>
</dbReference>
<dbReference type="EMBL" id="QLNQ01000028">
    <property type="protein sequence ID" value="RCK57662.1"/>
    <property type="molecule type" value="Genomic_DNA"/>
</dbReference>
<sequence>MSNHKEAVDANREKFNSGFAVKYEAKESQQVLTLLFAKFMLEYDFAHPTTRKSPQDTEVPLGDPTKPFNGFTRDNTLPDPTTYLKKYPDTVFRPGMKLLDFACGTGMVTELFAPYVKGGELVGMDVSSGWLERFNERAKEMHDPVMKSYVYDVLDESKHGELKQFEGQFDAIICTIAYHHMHNYELVTKKVATFLKHGGWLFIVDFYNEDVETPNVAPSNAVQHMGGLKIDSLNNTLANVAGLDKVSSAREFKTWVWQPEHFITSHLNQTAIDKLNKGELQTRETPDGEVEYLVETSLIYAVGQRK</sequence>
<protein>
    <recommendedName>
        <fullName evidence="3">Methyltransferase type 12 domain-containing protein</fullName>
    </recommendedName>
</protein>
<proteinExistence type="predicted"/>
<dbReference type="AlphaFoldDB" id="A0A367XXZ0"/>
<accession>A0A367XXZ0</accession>
<comment type="caution">
    <text evidence="4">The sequence shown here is derived from an EMBL/GenBank/DDBJ whole genome shotgun (WGS) entry which is preliminary data.</text>
</comment>
<evidence type="ECO:0000313" key="4">
    <source>
        <dbReference type="EMBL" id="RCK57662.1"/>
    </source>
</evidence>